<reference evidence="3 4" key="1">
    <citation type="submission" date="2019-11" db="EMBL/GenBank/DDBJ databases">
        <title>Draft Whole-Genome sequence of the marine photosynthetic bacterium Rhodovulum strictum DSM 11289.</title>
        <authorList>
            <person name="Kyndt J.A."/>
            <person name="Meyer T.E."/>
        </authorList>
    </citation>
    <scope>NUCLEOTIDE SEQUENCE [LARGE SCALE GENOMIC DNA]</scope>
    <source>
        <strain evidence="3 4">DSM 11289</strain>
    </source>
</reference>
<dbReference type="EMBL" id="WJPO01000008">
    <property type="protein sequence ID" value="MRH20836.1"/>
    <property type="molecule type" value="Genomic_DNA"/>
</dbReference>
<keyword evidence="1" id="KW-0472">Membrane</keyword>
<name>A0A844B383_9RHOB</name>
<comment type="caution">
    <text evidence="3">The sequence shown here is derived from an EMBL/GenBank/DDBJ whole genome shotgun (WGS) entry which is preliminary data.</text>
</comment>
<feature type="transmembrane region" description="Helical" evidence="1">
    <location>
        <begin position="12"/>
        <end position="32"/>
    </location>
</feature>
<feature type="domain" description="Flavinylation-associated cytochrome" evidence="2">
    <location>
        <begin position="11"/>
        <end position="61"/>
    </location>
</feature>
<proteinExistence type="predicted"/>
<keyword evidence="1" id="KW-0812">Transmembrane</keyword>
<evidence type="ECO:0000313" key="4">
    <source>
        <dbReference type="Proteomes" id="UP000466730"/>
    </source>
</evidence>
<dbReference type="RefSeq" id="WP_153748143.1">
    <property type="nucleotide sequence ID" value="NZ_BAAADI010000018.1"/>
</dbReference>
<dbReference type="Pfam" id="PF14358">
    <property type="entry name" value="DUF4405"/>
    <property type="match status" value="1"/>
</dbReference>
<gene>
    <name evidence="3" type="ORF">GH815_07500</name>
</gene>
<dbReference type="OrthoDB" id="5363112at2"/>
<dbReference type="Proteomes" id="UP000466730">
    <property type="component" value="Unassembled WGS sequence"/>
</dbReference>
<feature type="transmembrane region" description="Helical" evidence="1">
    <location>
        <begin position="44"/>
        <end position="61"/>
    </location>
</feature>
<accession>A0A844B383</accession>
<evidence type="ECO:0000256" key="1">
    <source>
        <dbReference type="SAM" id="Phobius"/>
    </source>
</evidence>
<keyword evidence="4" id="KW-1185">Reference proteome</keyword>
<keyword evidence="1" id="KW-1133">Transmembrane helix</keyword>
<feature type="transmembrane region" description="Helical" evidence="1">
    <location>
        <begin position="73"/>
        <end position="93"/>
    </location>
</feature>
<dbReference type="InterPro" id="IPR025517">
    <property type="entry name" value="DUF4405"/>
</dbReference>
<evidence type="ECO:0000259" key="2">
    <source>
        <dbReference type="Pfam" id="PF14358"/>
    </source>
</evidence>
<evidence type="ECO:0000313" key="3">
    <source>
        <dbReference type="EMBL" id="MRH20836.1"/>
    </source>
</evidence>
<organism evidence="3 4">
    <name type="scientific">Rhodovulum strictum</name>
    <dbReference type="NCBI Taxonomy" id="58314"/>
    <lineage>
        <taxon>Bacteria</taxon>
        <taxon>Pseudomonadati</taxon>
        <taxon>Pseudomonadota</taxon>
        <taxon>Alphaproteobacteria</taxon>
        <taxon>Rhodobacterales</taxon>
        <taxon>Paracoccaceae</taxon>
        <taxon>Rhodovulum</taxon>
    </lineage>
</organism>
<protein>
    <submittedName>
        <fullName evidence="3">DUF4405 domain-containing protein</fullName>
    </submittedName>
</protein>
<sequence>MSAQSTLRKFATPLTIGASLLLGVTGILLFFHANTGLNKLAHEWVGLAFVAIVALHVAVNWRPFLGHLKRPTGQAATALFAVLLALTFLPLGGAQGQGGRPDFALLNRVAAAPLDTLAVVLNESPEALAERLRDAGYAGADYDASIAALAGGDRPAQMELIKVILATPRG</sequence>
<dbReference type="AlphaFoldDB" id="A0A844B383"/>